<reference evidence="3 4" key="1">
    <citation type="journal article" date="2018" name="Plant J.">
        <title>Genome sequences of Chlorella sorokiniana UTEX 1602 and Micractinium conductrix SAG 241.80: implications to maltose excretion by a green alga.</title>
        <authorList>
            <person name="Arriola M.B."/>
            <person name="Velmurugan N."/>
            <person name="Zhang Y."/>
            <person name="Plunkett M.H."/>
            <person name="Hondzo H."/>
            <person name="Barney B.M."/>
        </authorList>
    </citation>
    <scope>NUCLEOTIDE SEQUENCE [LARGE SCALE GENOMIC DNA]</scope>
    <source>
        <strain evidence="3 4">SAG 241.80</strain>
    </source>
</reference>
<dbReference type="EMBL" id="LHPF02000003">
    <property type="protein sequence ID" value="PSC74956.1"/>
    <property type="molecule type" value="Genomic_DNA"/>
</dbReference>
<protein>
    <submittedName>
        <fullName evidence="3">LIM and cysteine-rich domains 1</fullName>
    </submittedName>
</protein>
<dbReference type="AlphaFoldDB" id="A0A2P6VLH5"/>
<keyword evidence="2" id="KW-0812">Transmembrane</keyword>
<keyword evidence="2" id="KW-1133">Transmembrane helix</keyword>
<comment type="caution">
    <text evidence="3">The sequence shown here is derived from an EMBL/GenBank/DDBJ whole genome shotgun (WGS) entry which is preliminary data.</text>
</comment>
<gene>
    <name evidence="3" type="ORF">C2E20_1747</name>
</gene>
<proteinExistence type="predicted"/>
<evidence type="ECO:0000256" key="2">
    <source>
        <dbReference type="SAM" id="Phobius"/>
    </source>
</evidence>
<evidence type="ECO:0000313" key="4">
    <source>
        <dbReference type="Proteomes" id="UP000239649"/>
    </source>
</evidence>
<feature type="region of interest" description="Disordered" evidence="1">
    <location>
        <begin position="1"/>
        <end position="73"/>
    </location>
</feature>
<sequence>MAQGGQAHAYQALPRGDSDSHLPAGGGASAEHGVEISDLGQAAAASQNPPGSARAGGSPAATDVSDAADVAADPPIPEADLQKAWRLVDWNVAFFLCISPVHGLVWLWKCDGHSSREFAPRPVLAVSWLYYTLGCWIPLGIVVHRRQVLFPRLKDLRQQAQAYRPLSEQEKKAKQIRLAVQQLEGEACKALEAFCQTQRPHDDGRCPP</sequence>
<keyword evidence="4" id="KW-1185">Reference proteome</keyword>
<feature type="compositionally biased region" description="Low complexity" evidence="1">
    <location>
        <begin position="49"/>
        <end position="73"/>
    </location>
</feature>
<evidence type="ECO:0000313" key="3">
    <source>
        <dbReference type="EMBL" id="PSC74956.1"/>
    </source>
</evidence>
<feature type="transmembrane region" description="Helical" evidence="2">
    <location>
        <begin position="128"/>
        <end position="144"/>
    </location>
</feature>
<organism evidence="3 4">
    <name type="scientific">Micractinium conductrix</name>
    <dbReference type="NCBI Taxonomy" id="554055"/>
    <lineage>
        <taxon>Eukaryota</taxon>
        <taxon>Viridiplantae</taxon>
        <taxon>Chlorophyta</taxon>
        <taxon>core chlorophytes</taxon>
        <taxon>Trebouxiophyceae</taxon>
        <taxon>Chlorellales</taxon>
        <taxon>Chlorellaceae</taxon>
        <taxon>Chlorella clade</taxon>
        <taxon>Micractinium</taxon>
    </lineage>
</organism>
<accession>A0A2P6VLH5</accession>
<keyword evidence="2" id="KW-0472">Membrane</keyword>
<dbReference type="Proteomes" id="UP000239649">
    <property type="component" value="Unassembled WGS sequence"/>
</dbReference>
<evidence type="ECO:0000256" key="1">
    <source>
        <dbReference type="SAM" id="MobiDB-lite"/>
    </source>
</evidence>
<name>A0A2P6VLH5_9CHLO</name>
<feature type="transmembrane region" description="Helical" evidence="2">
    <location>
        <begin position="90"/>
        <end position="108"/>
    </location>
</feature>